<feature type="region of interest" description="Disordered" evidence="1">
    <location>
        <begin position="1"/>
        <end position="28"/>
    </location>
</feature>
<name>A0A327JKP2_9HYPH</name>
<feature type="region of interest" description="Disordered" evidence="1">
    <location>
        <begin position="63"/>
        <end position="83"/>
    </location>
</feature>
<dbReference type="AlphaFoldDB" id="A0A327JKP2"/>
<evidence type="ECO:0000313" key="2">
    <source>
        <dbReference type="EMBL" id="RAI25904.1"/>
    </source>
</evidence>
<accession>A0A327JKP2</accession>
<dbReference type="EMBL" id="NPEV01000039">
    <property type="protein sequence ID" value="RAI25904.1"/>
    <property type="molecule type" value="Genomic_DNA"/>
</dbReference>
<organism evidence="2 3">
    <name type="scientific">Rhodobium orientis</name>
    <dbReference type="NCBI Taxonomy" id="34017"/>
    <lineage>
        <taxon>Bacteria</taxon>
        <taxon>Pseudomonadati</taxon>
        <taxon>Pseudomonadota</taxon>
        <taxon>Alphaproteobacteria</taxon>
        <taxon>Hyphomicrobiales</taxon>
        <taxon>Rhodobiaceae</taxon>
        <taxon>Rhodobium</taxon>
    </lineage>
</organism>
<protein>
    <submittedName>
        <fullName evidence="2">Uncharacterized protein</fullName>
    </submittedName>
</protein>
<feature type="compositionally biased region" description="Basic residues" evidence="1">
    <location>
        <begin position="69"/>
        <end position="79"/>
    </location>
</feature>
<reference evidence="2 3" key="1">
    <citation type="submission" date="2017-07" db="EMBL/GenBank/DDBJ databases">
        <title>Draft Genome Sequences of Select Purple Nonsulfur Bacteria.</title>
        <authorList>
            <person name="Lasarre B."/>
            <person name="Mckinlay J.B."/>
        </authorList>
    </citation>
    <scope>NUCLEOTIDE SEQUENCE [LARGE SCALE GENOMIC DNA]</scope>
    <source>
        <strain evidence="2 3">DSM 11290</strain>
    </source>
</reference>
<dbReference type="OrthoDB" id="8548224at2"/>
<dbReference type="Proteomes" id="UP000249299">
    <property type="component" value="Unassembled WGS sequence"/>
</dbReference>
<gene>
    <name evidence="2" type="ORF">CH339_16340</name>
</gene>
<sequence length="152" mass="16763">MTAAGKPDGLRENFLEKTKAGSGRRKPVAKPFSIRLSDDERKMLLREAGKLSLASHIRQKLFGETASPRRGKLPSRKQQRPSMDRALLAQVLAALGRSEFGRSLQDIAKAARMGALPVTPELVDELHCACAEIRTMRDALMQALRVMPDDGQ</sequence>
<evidence type="ECO:0000256" key="1">
    <source>
        <dbReference type="SAM" id="MobiDB-lite"/>
    </source>
</evidence>
<evidence type="ECO:0000313" key="3">
    <source>
        <dbReference type="Proteomes" id="UP000249299"/>
    </source>
</evidence>
<proteinExistence type="predicted"/>
<feature type="compositionally biased region" description="Basic and acidic residues" evidence="1">
    <location>
        <begin position="8"/>
        <end position="19"/>
    </location>
</feature>
<comment type="caution">
    <text evidence="2">The sequence shown here is derived from an EMBL/GenBank/DDBJ whole genome shotgun (WGS) entry which is preliminary data.</text>
</comment>
<keyword evidence="3" id="KW-1185">Reference proteome</keyword>